<dbReference type="InterPro" id="IPR011344">
    <property type="entry name" value="ssDNA-bd"/>
</dbReference>
<dbReference type="EMBL" id="JAGQLL010000002">
    <property type="protein sequence ID" value="MCA9379551.1"/>
    <property type="molecule type" value="Genomic_DNA"/>
</dbReference>
<reference evidence="5" key="2">
    <citation type="journal article" date="2021" name="Microbiome">
        <title>Successional dynamics and alternative stable states in a saline activated sludge microbial community over 9 years.</title>
        <authorList>
            <person name="Wang Y."/>
            <person name="Ye J."/>
            <person name="Ju F."/>
            <person name="Liu L."/>
            <person name="Boyd J.A."/>
            <person name="Deng Y."/>
            <person name="Parks D.H."/>
            <person name="Jiang X."/>
            <person name="Yin X."/>
            <person name="Woodcroft B.J."/>
            <person name="Tyson G.W."/>
            <person name="Hugenholtz P."/>
            <person name="Polz M.F."/>
            <person name="Zhang T."/>
        </authorList>
    </citation>
    <scope>NUCLEOTIDE SEQUENCE</scope>
    <source>
        <strain evidence="5">HKST-UBA15</strain>
    </source>
</reference>
<evidence type="ECO:0000256" key="1">
    <source>
        <dbReference type="ARBA" id="ARBA00023125"/>
    </source>
</evidence>
<dbReference type="CDD" id="cd04496">
    <property type="entry name" value="SSB_OBF"/>
    <property type="match status" value="1"/>
</dbReference>
<dbReference type="InterPro" id="IPR012340">
    <property type="entry name" value="NA-bd_OB-fold"/>
</dbReference>
<protein>
    <recommendedName>
        <fullName evidence="2 3">Single-stranded DNA-binding protein</fullName>
        <shortName evidence="2">SSB</shortName>
    </recommendedName>
</protein>
<proteinExistence type="inferred from homology"/>
<feature type="compositionally biased region" description="Basic and acidic residues" evidence="4">
    <location>
        <begin position="143"/>
        <end position="162"/>
    </location>
</feature>
<dbReference type="PROSITE" id="PS50935">
    <property type="entry name" value="SSB"/>
    <property type="match status" value="1"/>
</dbReference>
<dbReference type="Proteomes" id="UP000745577">
    <property type="component" value="Unassembled WGS sequence"/>
</dbReference>
<evidence type="ECO:0000313" key="5">
    <source>
        <dbReference type="EMBL" id="MCA9379551.1"/>
    </source>
</evidence>
<comment type="caution">
    <text evidence="2">Lacks conserved residue(s) required for the propagation of feature annotation.</text>
</comment>
<dbReference type="AlphaFoldDB" id="A0A955I857"/>
<name>A0A955I857_9BACT</name>
<dbReference type="Pfam" id="PF00436">
    <property type="entry name" value="SSB"/>
    <property type="match status" value="1"/>
</dbReference>
<keyword evidence="1 2" id="KW-0238">DNA-binding</keyword>
<comment type="caution">
    <text evidence="5">The sequence shown here is derived from an EMBL/GenBank/DDBJ whole genome shotgun (WGS) entry which is preliminary data.</text>
</comment>
<accession>A0A955I857</accession>
<dbReference type="HAMAP" id="MF_00984">
    <property type="entry name" value="SSB"/>
    <property type="match status" value="1"/>
</dbReference>
<sequence length="168" mass="18643">MSTSRSVNKVILIGNLTRNPVLRTIGNGSVVCNFGIATNATWKDGGSNVQERTEFHNLVAWNKLAEICAQILAVGMLIYVEGELRTRTWDDANGVRHYKTEIKINDMKLLDDKGKKGVGLDEAKLAGEEDGETPIETLEIEPEEKQSIEEVKEPKEDLAKVDDGEDLF</sequence>
<feature type="compositionally biased region" description="Acidic residues" evidence="4">
    <location>
        <begin position="128"/>
        <end position="142"/>
    </location>
</feature>
<evidence type="ECO:0000313" key="6">
    <source>
        <dbReference type="Proteomes" id="UP000745577"/>
    </source>
</evidence>
<gene>
    <name evidence="5" type="primary">ssb</name>
    <name evidence="5" type="ORF">KC675_00035</name>
</gene>
<dbReference type="GO" id="GO:0006260">
    <property type="term" value="P:DNA replication"/>
    <property type="evidence" value="ECO:0007669"/>
    <property type="project" value="InterPro"/>
</dbReference>
<feature type="region of interest" description="Disordered" evidence="4">
    <location>
        <begin position="121"/>
        <end position="168"/>
    </location>
</feature>
<dbReference type="GO" id="GO:0009295">
    <property type="term" value="C:nucleoid"/>
    <property type="evidence" value="ECO:0007669"/>
    <property type="project" value="TreeGrafter"/>
</dbReference>
<reference evidence="5" key="1">
    <citation type="submission" date="2020-04" db="EMBL/GenBank/DDBJ databases">
        <authorList>
            <person name="Zhang T."/>
        </authorList>
    </citation>
    <scope>NUCLEOTIDE SEQUENCE</scope>
    <source>
        <strain evidence="5">HKST-UBA15</strain>
    </source>
</reference>
<dbReference type="Gene3D" id="2.40.50.140">
    <property type="entry name" value="Nucleic acid-binding proteins"/>
    <property type="match status" value="1"/>
</dbReference>
<dbReference type="PIRSF" id="PIRSF002070">
    <property type="entry name" value="SSB"/>
    <property type="match status" value="1"/>
</dbReference>
<evidence type="ECO:0000256" key="4">
    <source>
        <dbReference type="SAM" id="MobiDB-lite"/>
    </source>
</evidence>
<dbReference type="PANTHER" id="PTHR10302">
    <property type="entry name" value="SINGLE-STRANDED DNA-BINDING PROTEIN"/>
    <property type="match status" value="1"/>
</dbReference>
<evidence type="ECO:0000256" key="3">
    <source>
        <dbReference type="PIRNR" id="PIRNR002070"/>
    </source>
</evidence>
<dbReference type="PANTHER" id="PTHR10302:SF27">
    <property type="entry name" value="SINGLE-STRANDED DNA-BINDING PROTEIN"/>
    <property type="match status" value="1"/>
</dbReference>
<evidence type="ECO:0000256" key="2">
    <source>
        <dbReference type="HAMAP-Rule" id="MF_00984"/>
    </source>
</evidence>
<dbReference type="SUPFAM" id="SSF50249">
    <property type="entry name" value="Nucleic acid-binding proteins"/>
    <property type="match status" value="1"/>
</dbReference>
<dbReference type="NCBIfam" id="TIGR00621">
    <property type="entry name" value="ssb"/>
    <property type="match status" value="1"/>
</dbReference>
<comment type="subunit">
    <text evidence="2">Homotetramer.</text>
</comment>
<organism evidence="5 6">
    <name type="scientific">Candidatus Dojkabacteria bacterium</name>
    <dbReference type="NCBI Taxonomy" id="2099670"/>
    <lineage>
        <taxon>Bacteria</taxon>
        <taxon>Candidatus Dojkabacteria</taxon>
    </lineage>
</organism>
<dbReference type="GO" id="GO:0003697">
    <property type="term" value="F:single-stranded DNA binding"/>
    <property type="evidence" value="ECO:0007669"/>
    <property type="project" value="UniProtKB-UniRule"/>
</dbReference>
<dbReference type="InterPro" id="IPR000424">
    <property type="entry name" value="Primosome_PriB/ssb"/>
</dbReference>